<organism evidence="3 4">
    <name type="scientific">Candidatus Lambdaproteobacteria bacterium RIFOXYD2_FULL_50_16</name>
    <dbReference type="NCBI Taxonomy" id="1817772"/>
    <lineage>
        <taxon>Bacteria</taxon>
        <taxon>Pseudomonadati</taxon>
        <taxon>Pseudomonadota</taxon>
        <taxon>Candidatus Lambdaproteobacteria</taxon>
    </lineage>
</organism>
<keyword evidence="1" id="KW-0472">Membrane</keyword>
<dbReference type="EMBL" id="MFNE01000006">
    <property type="protein sequence ID" value="OGG97053.1"/>
    <property type="molecule type" value="Genomic_DNA"/>
</dbReference>
<proteinExistence type="predicted"/>
<feature type="chain" id="PRO_5009524691" description="DUF2846 domain-containing protein" evidence="2">
    <location>
        <begin position="20"/>
        <end position="180"/>
    </location>
</feature>
<protein>
    <recommendedName>
        <fullName evidence="5">DUF2846 domain-containing protein</fullName>
    </recommendedName>
</protein>
<dbReference type="STRING" id="1817772.A2527_03070"/>
<evidence type="ECO:0000313" key="3">
    <source>
        <dbReference type="EMBL" id="OGG97053.1"/>
    </source>
</evidence>
<feature type="transmembrane region" description="Helical" evidence="1">
    <location>
        <begin position="41"/>
        <end position="61"/>
    </location>
</feature>
<dbReference type="PROSITE" id="PS51257">
    <property type="entry name" value="PROKAR_LIPOPROTEIN"/>
    <property type="match status" value="1"/>
</dbReference>
<dbReference type="AlphaFoldDB" id="A0A1F6GG25"/>
<accession>A0A1F6GG25</accession>
<keyword evidence="1" id="KW-1133">Transmembrane helix</keyword>
<sequence length="180" mass="20781">MVFRLLLAALFFLGGCQTAFQLADAKSPMGDGIDQIVPFNFGQNGVVFFGFSAPVGYRLYLKNKETREFWYLTPNLESKLVFEEQGKRWELRYFDLEPGDYEFIGFAAGPVKEYKANLWRANFRLDSQELRYLGRIELGNEVLVYQNLETDQQFLFNRKPKLSEGRVKSGLEILKPDPAP</sequence>
<evidence type="ECO:0000256" key="2">
    <source>
        <dbReference type="SAM" id="SignalP"/>
    </source>
</evidence>
<name>A0A1F6GG25_9PROT</name>
<evidence type="ECO:0000256" key="1">
    <source>
        <dbReference type="SAM" id="Phobius"/>
    </source>
</evidence>
<keyword evidence="1" id="KW-0812">Transmembrane</keyword>
<evidence type="ECO:0000313" key="4">
    <source>
        <dbReference type="Proteomes" id="UP000178449"/>
    </source>
</evidence>
<reference evidence="3 4" key="1">
    <citation type="journal article" date="2016" name="Nat. Commun.">
        <title>Thousands of microbial genomes shed light on interconnected biogeochemical processes in an aquifer system.</title>
        <authorList>
            <person name="Anantharaman K."/>
            <person name="Brown C.T."/>
            <person name="Hug L.A."/>
            <person name="Sharon I."/>
            <person name="Castelle C.J."/>
            <person name="Probst A.J."/>
            <person name="Thomas B.C."/>
            <person name="Singh A."/>
            <person name="Wilkins M.J."/>
            <person name="Karaoz U."/>
            <person name="Brodie E.L."/>
            <person name="Williams K.H."/>
            <person name="Hubbard S.S."/>
            <person name="Banfield J.F."/>
        </authorList>
    </citation>
    <scope>NUCLEOTIDE SEQUENCE [LARGE SCALE GENOMIC DNA]</scope>
</reference>
<dbReference type="Proteomes" id="UP000178449">
    <property type="component" value="Unassembled WGS sequence"/>
</dbReference>
<feature type="signal peptide" evidence="2">
    <location>
        <begin position="1"/>
        <end position="19"/>
    </location>
</feature>
<keyword evidence="2" id="KW-0732">Signal</keyword>
<evidence type="ECO:0008006" key="5">
    <source>
        <dbReference type="Google" id="ProtNLM"/>
    </source>
</evidence>
<comment type="caution">
    <text evidence="3">The sequence shown here is derived from an EMBL/GenBank/DDBJ whole genome shotgun (WGS) entry which is preliminary data.</text>
</comment>
<gene>
    <name evidence="3" type="ORF">A2527_03070</name>
</gene>